<keyword evidence="3" id="KW-1185">Reference proteome</keyword>
<proteinExistence type="predicted"/>
<protein>
    <submittedName>
        <fullName evidence="2">Uncharacterized protein</fullName>
    </submittedName>
</protein>
<organism evidence="2 3">
    <name type="scientific">Anaeramoeba flamelloides</name>
    <dbReference type="NCBI Taxonomy" id="1746091"/>
    <lineage>
        <taxon>Eukaryota</taxon>
        <taxon>Metamonada</taxon>
        <taxon>Anaeramoebidae</taxon>
        <taxon>Anaeramoeba</taxon>
    </lineage>
</organism>
<dbReference type="EMBL" id="JAOAOG010000281">
    <property type="protein sequence ID" value="KAJ6233255.1"/>
    <property type="molecule type" value="Genomic_DNA"/>
</dbReference>
<comment type="caution">
    <text evidence="2">The sequence shown here is derived from an EMBL/GenBank/DDBJ whole genome shotgun (WGS) entry which is preliminary data.</text>
</comment>
<evidence type="ECO:0000313" key="2">
    <source>
        <dbReference type="EMBL" id="KAJ6233255.1"/>
    </source>
</evidence>
<sequence length="388" mass="46202">MLSPNSIYVTAPEKLVLECYFYKPIIEIETDLKLIFLQFLLKFVGVCNELTHQLQKYRLCHFSHITKTINFEDGLSKRFNYGTFSHLVPQEDSTLKITSYFQNGGYCGIDTDRYSTQIIYSCFSSKRFEQQNYSHQFFNFDYKNCSLTIHYHVQEFCNILSKHHKRKEIEEQMEFEKKKQKKNVVGKENGRGKAKEAEKELERKNEIKKLQINFVNPVLCNIVLEKNPIEETYNGNGNNNFFFDDANDIIIEERESLVAIDQIIDLIKTHYQVDSSLLNHLDDETSKSEMKKENSNNNKKYNQDYNDKKDNKYKEKNENGEKICLKFSKKEEFSFAIEQILPKLTKSDYLRTMKILQYRLLIFYHKDQIHEILDQIQQSRQNIKLKHK</sequence>
<accession>A0ABQ8XME6</accession>
<gene>
    <name evidence="2" type="ORF">M0813_30134</name>
</gene>
<dbReference type="Proteomes" id="UP001150062">
    <property type="component" value="Unassembled WGS sequence"/>
</dbReference>
<feature type="compositionally biased region" description="Basic and acidic residues" evidence="1">
    <location>
        <begin position="301"/>
        <end position="313"/>
    </location>
</feature>
<feature type="region of interest" description="Disordered" evidence="1">
    <location>
        <begin position="284"/>
        <end position="313"/>
    </location>
</feature>
<evidence type="ECO:0000313" key="3">
    <source>
        <dbReference type="Proteomes" id="UP001150062"/>
    </source>
</evidence>
<name>A0ABQ8XME6_9EUKA</name>
<feature type="compositionally biased region" description="Basic and acidic residues" evidence="1">
    <location>
        <begin position="284"/>
        <end position="294"/>
    </location>
</feature>
<evidence type="ECO:0000256" key="1">
    <source>
        <dbReference type="SAM" id="MobiDB-lite"/>
    </source>
</evidence>
<reference evidence="2" key="1">
    <citation type="submission" date="2022-08" db="EMBL/GenBank/DDBJ databases">
        <title>Novel sulfate-reducing endosymbionts in the free-living metamonad Anaeramoeba.</title>
        <authorList>
            <person name="Jerlstrom-Hultqvist J."/>
            <person name="Cepicka I."/>
            <person name="Gallot-Lavallee L."/>
            <person name="Salas-Leiva D."/>
            <person name="Curtis B.A."/>
            <person name="Zahonova K."/>
            <person name="Pipaliya S."/>
            <person name="Dacks J."/>
            <person name="Roger A.J."/>
        </authorList>
    </citation>
    <scope>NUCLEOTIDE SEQUENCE</scope>
    <source>
        <strain evidence="2">Schooner1</strain>
    </source>
</reference>